<sequence>MAEDHQLATIATAVVVTKAVAVACLDDLYEIPRALPMAIDPGGTDYAVLIAQYYLAGAESQFQASFCLTKSEFQRLLRLLTVGGHLKRTRYQTAEQKQLIFLYLVGQTERGGTTALRGSGTYSGAVPSGDWQLALAARRSGP</sequence>
<dbReference type="EMBL" id="JFFI01000614">
    <property type="protein sequence ID" value="KXH66712.1"/>
    <property type="molecule type" value="Genomic_DNA"/>
</dbReference>
<dbReference type="Proteomes" id="UP000070121">
    <property type="component" value="Unassembled WGS sequence"/>
</dbReference>
<gene>
    <name evidence="1" type="ORF">CSAL01_12086</name>
</gene>
<dbReference type="STRING" id="1209931.A0A135V2B6"/>
<keyword evidence="2" id="KW-1185">Reference proteome</keyword>
<evidence type="ECO:0000313" key="1">
    <source>
        <dbReference type="EMBL" id="KXH66712.1"/>
    </source>
</evidence>
<organism evidence="1 2">
    <name type="scientific">Colletotrichum salicis</name>
    <dbReference type="NCBI Taxonomy" id="1209931"/>
    <lineage>
        <taxon>Eukaryota</taxon>
        <taxon>Fungi</taxon>
        <taxon>Dikarya</taxon>
        <taxon>Ascomycota</taxon>
        <taxon>Pezizomycotina</taxon>
        <taxon>Sordariomycetes</taxon>
        <taxon>Hypocreomycetidae</taxon>
        <taxon>Glomerellales</taxon>
        <taxon>Glomerellaceae</taxon>
        <taxon>Colletotrichum</taxon>
        <taxon>Colletotrichum acutatum species complex</taxon>
    </lineage>
</organism>
<comment type="caution">
    <text evidence="1">The sequence shown here is derived from an EMBL/GenBank/DDBJ whole genome shotgun (WGS) entry which is preliminary data.</text>
</comment>
<accession>A0A135V2B6</accession>
<reference evidence="1 2" key="1">
    <citation type="submission" date="2014-02" db="EMBL/GenBank/DDBJ databases">
        <title>The genome sequence of Colletotrichum salicis CBS 607.94.</title>
        <authorList>
            <person name="Baroncelli R."/>
            <person name="Thon M.R."/>
        </authorList>
    </citation>
    <scope>NUCLEOTIDE SEQUENCE [LARGE SCALE GENOMIC DNA]</scope>
    <source>
        <strain evidence="1 2">CBS 607.94</strain>
    </source>
</reference>
<proteinExistence type="predicted"/>
<evidence type="ECO:0000313" key="2">
    <source>
        <dbReference type="Proteomes" id="UP000070121"/>
    </source>
</evidence>
<protein>
    <submittedName>
        <fullName evidence="1">Uncharacterized protein</fullName>
    </submittedName>
</protein>
<dbReference type="AlphaFoldDB" id="A0A135V2B6"/>
<name>A0A135V2B6_9PEZI</name>